<feature type="domain" description="ABC transporter" evidence="4">
    <location>
        <begin position="12"/>
        <end position="243"/>
    </location>
</feature>
<keyword evidence="6" id="KW-1185">Reference proteome</keyword>
<keyword evidence="2" id="KW-0547">Nucleotide-binding</keyword>
<proteinExistence type="predicted"/>
<dbReference type="SMART" id="SM00382">
    <property type="entry name" value="AAA"/>
    <property type="match status" value="1"/>
</dbReference>
<accession>A0A398CHW4</accession>
<dbReference type="InterPro" id="IPR003439">
    <property type="entry name" value="ABC_transporter-like_ATP-bd"/>
</dbReference>
<dbReference type="InterPro" id="IPR003593">
    <property type="entry name" value="AAA+_ATPase"/>
</dbReference>
<dbReference type="RefSeq" id="WP_119150878.1">
    <property type="nucleotide sequence ID" value="NZ_JBHSOV010000062.1"/>
</dbReference>
<dbReference type="GO" id="GO:0016887">
    <property type="term" value="F:ATP hydrolysis activity"/>
    <property type="evidence" value="ECO:0007669"/>
    <property type="project" value="InterPro"/>
</dbReference>
<sequence length="261" mass="27843">MGAVDNKGAAALAIRGLTGGYSVRKPVLHQVSFEVFPGQLIGLIGLNGAGKSTAIKHILGLMIPHEGEVRVNGVLLEEDRELYRSSCAYVPEQPNLFPHLTVGEHLQWTAMAYGMERSEAETKIRELAEKFRMTEAMGSLPDTLSKGMKQKVMLMNALLASPSLLIIDEPFLGLDPLATRGLIEALAAAQAAGCAILLSSHILPALERRADGLIVLHRGKVIAHGTPSDVKRQAGCTDAESTLDDAFELLVTAAEGGAFRA</sequence>
<protein>
    <submittedName>
        <fullName evidence="5">ABC transporter ATP-binding protein</fullName>
    </submittedName>
</protein>
<keyword evidence="1" id="KW-0813">Transport</keyword>
<dbReference type="Proteomes" id="UP000266340">
    <property type="component" value="Unassembled WGS sequence"/>
</dbReference>
<dbReference type="GO" id="GO:0005524">
    <property type="term" value="F:ATP binding"/>
    <property type="evidence" value="ECO:0007669"/>
    <property type="project" value="UniProtKB-KW"/>
</dbReference>
<reference evidence="5 6" key="1">
    <citation type="submission" date="2018-09" db="EMBL/GenBank/DDBJ databases">
        <title>Cohnella cavernae sp. nov., isolated from a karst cave.</title>
        <authorList>
            <person name="Zhu H."/>
        </authorList>
    </citation>
    <scope>NUCLEOTIDE SEQUENCE [LARGE SCALE GENOMIC DNA]</scope>
    <source>
        <strain evidence="5 6">K2E09-144</strain>
    </source>
</reference>
<evidence type="ECO:0000256" key="3">
    <source>
        <dbReference type="ARBA" id="ARBA00022840"/>
    </source>
</evidence>
<dbReference type="Gene3D" id="3.40.50.300">
    <property type="entry name" value="P-loop containing nucleotide triphosphate hydrolases"/>
    <property type="match status" value="1"/>
</dbReference>
<gene>
    <name evidence="5" type="ORF">D3H35_19650</name>
</gene>
<dbReference type="InterPro" id="IPR051782">
    <property type="entry name" value="ABC_Transporter_VariousFunc"/>
</dbReference>
<dbReference type="OrthoDB" id="9804819at2"/>
<dbReference type="PROSITE" id="PS50893">
    <property type="entry name" value="ABC_TRANSPORTER_2"/>
    <property type="match status" value="1"/>
</dbReference>
<name>A0A398CHW4_9BACL</name>
<evidence type="ECO:0000256" key="1">
    <source>
        <dbReference type="ARBA" id="ARBA00022448"/>
    </source>
</evidence>
<dbReference type="InterPro" id="IPR027417">
    <property type="entry name" value="P-loop_NTPase"/>
</dbReference>
<evidence type="ECO:0000259" key="4">
    <source>
        <dbReference type="PROSITE" id="PS50893"/>
    </source>
</evidence>
<evidence type="ECO:0000256" key="2">
    <source>
        <dbReference type="ARBA" id="ARBA00022741"/>
    </source>
</evidence>
<dbReference type="PANTHER" id="PTHR42939">
    <property type="entry name" value="ABC TRANSPORTER ATP-BINDING PROTEIN ALBC-RELATED"/>
    <property type="match status" value="1"/>
</dbReference>
<organism evidence="5 6">
    <name type="scientific">Cohnella faecalis</name>
    <dbReference type="NCBI Taxonomy" id="2315694"/>
    <lineage>
        <taxon>Bacteria</taxon>
        <taxon>Bacillati</taxon>
        <taxon>Bacillota</taxon>
        <taxon>Bacilli</taxon>
        <taxon>Bacillales</taxon>
        <taxon>Paenibacillaceae</taxon>
        <taxon>Cohnella</taxon>
    </lineage>
</organism>
<dbReference type="EMBL" id="QXJM01000039">
    <property type="protein sequence ID" value="RIE02846.1"/>
    <property type="molecule type" value="Genomic_DNA"/>
</dbReference>
<dbReference type="PANTHER" id="PTHR42939:SF5">
    <property type="entry name" value="ABC-TYPE TRANSPORTER ATP-BINDING PROTEIN ECSA"/>
    <property type="match status" value="1"/>
</dbReference>
<dbReference type="SUPFAM" id="SSF52540">
    <property type="entry name" value="P-loop containing nucleoside triphosphate hydrolases"/>
    <property type="match status" value="1"/>
</dbReference>
<dbReference type="AlphaFoldDB" id="A0A398CHW4"/>
<evidence type="ECO:0000313" key="5">
    <source>
        <dbReference type="EMBL" id="RIE02846.1"/>
    </source>
</evidence>
<dbReference type="CDD" id="cd03230">
    <property type="entry name" value="ABC_DR_subfamily_A"/>
    <property type="match status" value="1"/>
</dbReference>
<evidence type="ECO:0000313" key="6">
    <source>
        <dbReference type="Proteomes" id="UP000266340"/>
    </source>
</evidence>
<dbReference type="Pfam" id="PF00005">
    <property type="entry name" value="ABC_tran"/>
    <property type="match status" value="1"/>
</dbReference>
<comment type="caution">
    <text evidence="5">The sequence shown here is derived from an EMBL/GenBank/DDBJ whole genome shotgun (WGS) entry which is preliminary data.</text>
</comment>
<keyword evidence="3 5" id="KW-0067">ATP-binding</keyword>